<dbReference type="InterPro" id="IPR035969">
    <property type="entry name" value="Rab-GAP_TBC_sf"/>
</dbReference>
<gene>
    <name evidence="2" type="primary">tbc1d23</name>
    <name evidence="2" type="ORF">SNAT2548_LOCUS21162</name>
</gene>
<proteinExistence type="predicted"/>
<evidence type="ECO:0000313" key="2">
    <source>
        <dbReference type="EMBL" id="CAE7388083.1"/>
    </source>
</evidence>
<organism evidence="2 3">
    <name type="scientific">Symbiodinium natans</name>
    <dbReference type="NCBI Taxonomy" id="878477"/>
    <lineage>
        <taxon>Eukaryota</taxon>
        <taxon>Sar</taxon>
        <taxon>Alveolata</taxon>
        <taxon>Dinophyceae</taxon>
        <taxon>Suessiales</taxon>
        <taxon>Symbiodiniaceae</taxon>
        <taxon>Symbiodinium</taxon>
    </lineage>
</organism>
<sequence>MLTCWCQERQVKYKQGLNEVFELFVTFVRDYTPFFSSEEFVPLQCAFIFFRRLLLYHRPDLHNLFVEKDVCGPEFCMPWFLTLFASKTPMRLAIQLWDRLLERGEPHFIIFLAVLALAEKARSVNSREDLESTPGMSSGRCRVMWARVAGRACRGARVSPARFRNWPGFRKPGLRKPGEC</sequence>
<dbReference type="Pfam" id="PF00566">
    <property type="entry name" value="RabGAP-TBC"/>
    <property type="match status" value="1"/>
</dbReference>
<dbReference type="Proteomes" id="UP000604046">
    <property type="component" value="Unassembled WGS sequence"/>
</dbReference>
<dbReference type="OrthoDB" id="1668230at2759"/>
<keyword evidence="3" id="KW-1185">Reference proteome</keyword>
<dbReference type="Gene3D" id="1.10.472.80">
    <property type="entry name" value="Ypt/Rab-GAP domain of gyp1p, domain 3"/>
    <property type="match status" value="1"/>
</dbReference>
<evidence type="ECO:0000259" key="1">
    <source>
        <dbReference type="PROSITE" id="PS50086"/>
    </source>
</evidence>
<dbReference type="InterPro" id="IPR000195">
    <property type="entry name" value="Rab-GAP-TBC_dom"/>
</dbReference>
<name>A0A812QK11_9DINO</name>
<evidence type="ECO:0000313" key="3">
    <source>
        <dbReference type="Proteomes" id="UP000604046"/>
    </source>
</evidence>
<dbReference type="AlphaFoldDB" id="A0A812QK11"/>
<dbReference type="SUPFAM" id="SSF47923">
    <property type="entry name" value="Ypt/Rab-GAP domain of gyp1p"/>
    <property type="match status" value="1"/>
</dbReference>
<feature type="domain" description="Rab-GAP TBC" evidence="1">
    <location>
        <begin position="1"/>
        <end position="104"/>
    </location>
</feature>
<reference evidence="2" key="1">
    <citation type="submission" date="2021-02" db="EMBL/GenBank/DDBJ databases">
        <authorList>
            <person name="Dougan E. K."/>
            <person name="Rhodes N."/>
            <person name="Thang M."/>
            <person name="Chan C."/>
        </authorList>
    </citation>
    <scope>NUCLEOTIDE SEQUENCE</scope>
</reference>
<protein>
    <submittedName>
        <fullName evidence="2">Tbc1d23 protein</fullName>
    </submittedName>
</protein>
<dbReference type="EMBL" id="CAJNDS010002237">
    <property type="protein sequence ID" value="CAE7388083.1"/>
    <property type="molecule type" value="Genomic_DNA"/>
</dbReference>
<comment type="caution">
    <text evidence="2">The sequence shown here is derived from an EMBL/GenBank/DDBJ whole genome shotgun (WGS) entry which is preliminary data.</text>
</comment>
<accession>A0A812QK11</accession>
<dbReference type="PROSITE" id="PS50086">
    <property type="entry name" value="TBC_RABGAP"/>
    <property type="match status" value="1"/>
</dbReference>